<name>A0A132NQ31_GIAIN</name>
<evidence type="ECO:0000259" key="5">
    <source>
        <dbReference type="PROSITE" id="PS51339"/>
    </source>
</evidence>
<dbReference type="InterPro" id="IPR029021">
    <property type="entry name" value="Prot-tyrosine_phosphatase-like"/>
</dbReference>
<evidence type="ECO:0000259" key="4">
    <source>
        <dbReference type="PROSITE" id="PS50056"/>
    </source>
</evidence>
<dbReference type="InterPro" id="IPR030564">
    <property type="entry name" value="Myotubularin"/>
</dbReference>
<proteinExistence type="predicted"/>
<evidence type="ECO:0000256" key="1">
    <source>
        <dbReference type="ARBA" id="ARBA00004184"/>
    </source>
</evidence>
<dbReference type="GO" id="GO:0005737">
    <property type="term" value="C:cytoplasm"/>
    <property type="evidence" value="ECO:0007669"/>
    <property type="project" value="TreeGrafter"/>
</dbReference>
<dbReference type="InterPro" id="IPR010569">
    <property type="entry name" value="Myotubularin-like_Pase_dom"/>
</dbReference>
<gene>
    <name evidence="6" type="ORF">QR46_3832</name>
</gene>
<dbReference type="PROSITE" id="PS00383">
    <property type="entry name" value="TYR_PHOSPHATASE_1"/>
    <property type="match status" value="1"/>
</dbReference>
<dbReference type="VEuPathDB" id="GiardiaDB:QR46_3832"/>
<accession>A0A132NQ31</accession>
<feature type="binding site" evidence="3">
    <location>
        <begin position="562"/>
        <end position="568"/>
    </location>
    <ligand>
        <name>substrate</name>
    </ligand>
</feature>
<evidence type="ECO:0000256" key="2">
    <source>
        <dbReference type="PIRSR" id="PIRSR630564-1"/>
    </source>
</evidence>
<dbReference type="GO" id="GO:0012505">
    <property type="term" value="C:endomembrane system"/>
    <property type="evidence" value="ECO:0007669"/>
    <property type="project" value="UniProtKB-SubCell"/>
</dbReference>
<dbReference type="PANTHER" id="PTHR10807:SF128">
    <property type="entry name" value="PHOSPHATIDYLINOSITOL-3,5-BISPHOSPHATE 3-PHOSPHATASE"/>
    <property type="match status" value="1"/>
</dbReference>
<comment type="caution">
    <text evidence="6">The sequence shown here is derived from an EMBL/GenBank/DDBJ whole genome shotgun (WGS) entry which is preliminary data.</text>
</comment>
<dbReference type="EMBL" id="JXTI01000131">
    <property type="protein sequence ID" value="KWX12175.1"/>
    <property type="molecule type" value="Genomic_DNA"/>
</dbReference>
<dbReference type="Proteomes" id="UP000070089">
    <property type="component" value="Unassembled WGS sequence"/>
</dbReference>
<dbReference type="SUPFAM" id="SSF52799">
    <property type="entry name" value="(Phosphotyrosine protein) phosphatases II"/>
    <property type="match status" value="1"/>
</dbReference>
<dbReference type="PROSITE" id="PS50056">
    <property type="entry name" value="TYR_PHOSPHATASE_2"/>
    <property type="match status" value="1"/>
</dbReference>
<protein>
    <submittedName>
        <fullName evidence="6">Phosphatidylinositol-3-phosphatase</fullName>
    </submittedName>
</protein>
<dbReference type="InterPro" id="IPR000387">
    <property type="entry name" value="Tyr_Pase_dom"/>
</dbReference>
<feature type="domain" description="Tyrosine specific protein phosphatases" evidence="4">
    <location>
        <begin position="554"/>
        <end position="578"/>
    </location>
</feature>
<dbReference type="AlphaFoldDB" id="A0A132NQ31"/>
<evidence type="ECO:0000256" key="3">
    <source>
        <dbReference type="PIRSR" id="PIRSR630564-2"/>
    </source>
</evidence>
<evidence type="ECO:0000313" key="7">
    <source>
        <dbReference type="Proteomes" id="UP000070089"/>
    </source>
</evidence>
<dbReference type="OrthoDB" id="271628at2759"/>
<dbReference type="PANTHER" id="PTHR10807">
    <property type="entry name" value="MYOTUBULARIN-RELATED"/>
    <property type="match status" value="1"/>
</dbReference>
<feature type="active site" description="Phosphocysteine intermediate" evidence="2">
    <location>
        <position position="562"/>
    </location>
</feature>
<dbReference type="InterPro" id="IPR016130">
    <property type="entry name" value="Tyr_Pase_AS"/>
</dbReference>
<organism evidence="6 7">
    <name type="scientific">Giardia duodenalis assemblage B</name>
    <dbReference type="NCBI Taxonomy" id="1394984"/>
    <lineage>
        <taxon>Eukaryota</taxon>
        <taxon>Metamonada</taxon>
        <taxon>Diplomonadida</taxon>
        <taxon>Hexamitidae</taxon>
        <taxon>Giardiinae</taxon>
        <taxon>Giardia</taxon>
    </lineage>
</organism>
<feature type="domain" description="Myotubularin phosphatase" evidence="5">
    <location>
        <begin position="220"/>
        <end position="744"/>
    </location>
</feature>
<evidence type="ECO:0000313" key="6">
    <source>
        <dbReference type="EMBL" id="KWX12175.1"/>
    </source>
</evidence>
<dbReference type="PROSITE" id="PS51339">
    <property type="entry name" value="PPASE_MYOTUBULARIN"/>
    <property type="match status" value="1"/>
</dbReference>
<reference evidence="6 7" key="1">
    <citation type="journal article" date="2015" name="Mol. Biochem. Parasitol.">
        <title>Identification of polymorphic genes for use in assemblage B genotyping assays through comparative genomics of multiple assemblage B Giardia duodenalis isolates.</title>
        <authorList>
            <person name="Wielinga C."/>
            <person name="Thompson R.C."/>
            <person name="Monis P."/>
            <person name="Ryan U."/>
        </authorList>
    </citation>
    <scope>NUCLEOTIDE SEQUENCE [LARGE SCALE GENOMIC DNA]</scope>
    <source>
        <strain evidence="6 7">BAH15c1</strain>
    </source>
</reference>
<sequence>MVLLDGEFIVLQPFLAATSIPSYTEGNLWLDSSEYADSMSNLPPSNGCLLVAGQLHLNIVLTNYRLLLFRAISPFEFTPFASIPHFMVTSVSKIGGKKSRDAYGVLINLITPLQLAIFLARQNKQRSTFIDILLKYASPRLTLTHQFPCFSLFTSPKAEKGWFIYNPFAEYCRQGVGMPPLSLEKFMSPLDALVVKRPLGTLGIKASEVKDGMHRIVTGNPKLMVCIQEYEELRKEREAANLYPHERGIPFWSLTDTNFDYSVCNTYPFLLAVPTLYSGGSNTEALRLVAGNRSHRRLPVLAWKDRDDRYGVIMRSSQPYNPTKKSNSKYVADRAYLQHVWQHYGALHKKEKLLVIDARTRANMQMNQFVGRGTEGYPFVHVEFLDIPGCQYIQQRHIADCALFASTQDNFQYHRLARIGGVTDMIGIDPRNYILKDTEWMKIDEIQATKNQQDLLVSSRSTTEIISRDRIREDGVDHESSECDISGVEQLSPNMDFNTVAVPQYVGNENIDHSYQPGSSIVMVKTKWTGARQLEEVHRLVIAGAVSICENVIRGTVVLVHCSDGWDRTAQLVALSMLMLDPYYRTMNGFFVLIEKEWCSFGHRFSSRCGILQVSNQDQESLEDADRGDISSSLCSPVFLQFLELVYYLLNAYPSEFEFTEEVLKYLAYHTYSARFGTFIGDCELDRLLCQLPIRTASVWDHLLAYRDKYTNKDYMPESILKKNGWAYLKLNCNRQFPAWPGYWEQHIPKPENTQV</sequence>
<dbReference type="Pfam" id="PF06602">
    <property type="entry name" value="Myotub-related"/>
    <property type="match status" value="2"/>
</dbReference>
<comment type="subcellular location">
    <subcellularLocation>
        <location evidence="1">Endomembrane system</location>
        <topology evidence="1">Peripheral membrane protein</topology>
    </subcellularLocation>
</comment>